<feature type="region of interest" description="Disordered" evidence="1">
    <location>
        <begin position="165"/>
        <end position="782"/>
    </location>
</feature>
<organism evidence="3">
    <name type="scientific">Rhipicephalus appendiculatus</name>
    <name type="common">Brown ear tick</name>
    <dbReference type="NCBI Taxonomy" id="34631"/>
    <lineage>
        <taxon>Eukaryota</taxon>
        <taxon>Metazoa</taxon>
        <taxon>Ecdysozoa</taxon>
        <taxon>Arthropoda</taxon>
        <taxon>Chelicerata</taxon>
        <taxon>Arachnida</taxon>
        <taxon>Acari</taxon>
        <taxon>Parasitiformes</taxon>
        <taxon>Ixodida</taxon>
        <taxon>Ixodoidea</taxon>
        <taxon>Ixodidae</taxon>
        <taxon>Rhipicephalinae</taxon>
        <taxon>Rhipicephalus</taxon>
        <taxon>Rhipicephalus</taxon>
    </lineage>
</organism>
<evidence type="ECO:0000259" key="2">
    <source>
        <dbReference type="PROSITE" id="PS50174"/>
    </source>
</evidence>
<feature type="compositionally biased region" description="Basic and acidic residues" evidence="1">
    <location>
        <begin position="526"/>
        <end position="536"/>
    </location>
</feature>
<evidence type="ECO:0000256" key="1">
    <source>
        <dbReference type="SAM" id="MobiDB-lite"/>
    </source>
</evidence>
<feature type="compositionally biased region" description="Basic and acidic residues" evidence="1">
    <location>
        <begin position="563"/>
        <end position="577"/>
    </location>
</feature>
<feature type="compositionally biased region" description="Polar residues" evidence="1">
    <location>
        <begin position="713"/>
        <end position="727"/>
    </location>
</feature>
<proteinExistence type="predicted"/>
<reference evidence="3" key="1">
    <citation type="journal article" date="2016" name="Ticks Tick Borne Dis.">
        <title>De novo assembly and annotation of the salivary gland transcriptome of Rhipicephalus appendiculatus male and female ticks during blood feeding.</title>
        <authorList>
            <person name="de Castro M.H."/>
            <person name="de Klerk D."/>
            <person name="Pienaar R."/>
            <person name="Latif A.A."/>
            <person name="Rees D.J."/>
            <person name="Mans B.J."/>
        </authorList>
    </citation>
    <scope>NUCLEOTIDE SEQUENCE</scope>
    <source>
        <tissue evidence="3">Salivary glands</tissue>
    </source>
</reference>
<protein>
    <submittedName>
        <fullName evidence="3">Pin2-interacting protein X1</fullName>
    </submittedName>
</protein>
<dbReference type="GO" id="GO:0010521">
    <property type="term" value="F:telomerase inhibitor activity"/>
    <property type="evidence" value="ECO:0007669"/>
    <property type="project" value="TreeGrafter"/>
</dbReference>
<dbReference type="GO" id="GO:0005730">
    <property type="term" value="C:nucleolus"/>
    <property type="evidence" value="ECO:0007669"/>
    <property type="project" value="TreeGrafter"/>
</dbReference>
<dbReference type="SMART" id="SM00443">
    <property type="entry name" value="G_patch"/>
    <property type="match status" value="1"/>
</dbReference>
<feature type="compositionally biased region" description="Polar residues" evidence="1">
    <location>
        <begin position="467"/>
        <end position="489"/>
    </location>
</feature>
<dbReference type="InterPro" id="IPR050656">
    <property type="entry name" value="PINX1"/>
</dbReference>
<dbReference type="PANTHER" id="PTHR23149">
    <property type="entry name" value="G PATCH DOMAIN CONTAINING PROTEIN"/>
    <property type="match status" value="1"/>
</dbReference>
<name>A0A131YI20_RHIAP</name>
<accession>A0A131YI20</accession>
<sequence length="965" mass="107705">MKERPSYAYSERLMKQMGWTEGKGLGKNENGSPDFIRPKKKVNTKGIGFTGVDDRWIEHQEAFDSLLSNLNDGNPAVKEDKLISVEERAFKLGGRVHYSKFLRGKDLSQKKEEELNAIVVKRTNKKDLESVQRADVSGQEDLSGVKTHTSSISYQEYFAQRMKASKRRRGLNEDGDSQFSQKSEETVDCSRGEDSEIKSGKKSKAYEKNTYAQNERTPCTDDDVFETRLALNGVYTEDAGSLQDANFQPKKKKKKSKDKSGDGGRSQCSEMSVEQQDERIMEDPAEVATIPEEPCWEGGASKRQRKPKHADESEQTLHEATTSRTELYSEDGVSREVKRKSRHKSRDSGESEAFETVTSSAEWALDEEVPRRRKKSKRRAENVAENDVQDAPETTVSEMDFHTENSAPQVKKKSKLKPDHGSANQRLQANGSEQRDDGDCLSETDPSSTKHSVKEDVPKQTKKSKRQPSPSTDGSLKPQTATVFPSTEFCSVEQQQVKKKSKHRPTASVVEQEPRKTSSKKAAVTDLKDKAAKKEALLPLSEPCFEEETPQRATRKPKLKASKVLDETGELKGHTESAEDTTAVDRCLGRTSPSASGQCEALFKQRGQLKKVKRDPADEEDEQVGERGTSKAAVLDANTEELSKDCEHRKPKRKPEKKEKKSAAESSQLQEVAAKKCEQEQEQNDENENQIGGAHVKTKTVLKQKPKEDTLSSERNPQQEQTNQNTKGNKRPKQGLEGIAAPKKCRSEQVVQTSNTPLKKLKGGEKSSGSKLKQKEGTTTKLAAKTHVKDASKLVAKNSEATATKPVSEEPVLGPRPTFVPGNRQRNTRAGNAASTHGKGCHPRPVACSLDKLERGIWMHYFKPNFKVRAIDSDDTAASMAQWVVDTVENSGGKVTPYKACHLDKEMYAMMLSDHIYRWHSTSNWMQIPGYGSDFWVQGIVNNVVSKILLKRQKDASSSESRVVE</sequence>
<feature type="compositionally biased region" description="Polar residues" evidence="1">
    <location>
        <begin position="824"/>
        <end position="835"/>
    </location>
</feature>
<dbReference type="EMBL" id="GEDV01010379">
    <property type="protein sequence ID" value="JAP78178.1"/>
    <property type="molecule type" value="Transcribed_RNA"/>
</dbReference>
<dbReference type="Pfam" id="PF01585">
    <property type="entry name" value="G-patch"/>
    <property type="match status" value="1"/>
</dbReference>
<feature type="region of interest" description="Disordered" evidence="1">
    <location>
        <begin position="20"/>
        <end position="39"/>
    </location>
</feature>
<dbReference type="PROSITE" id="PS50174">
    <property type="entry name" value="G_PATCH"/>
    <property type="match status" value="1"/>
</dbReference>
<feature type="compositionally biased region" description="Basic and acidic residues" evidence="1">
    <location>
        <begin position="182"/>
        <end position="207"/>
    </location>
</feature>
<dbReference type="InterPro" id="IPR000467">
    <property type="entry name" value="G_patch_dom"/>
</dbReference>
<feature type="compositionally biased region" description="Polar residues" evidence="1">
    <location>
        <begin position="422"/>
        <end position="432"/>
    </location>
</feature>
<evidence type="ECO:0000313" key="3">
    <source>
        <dbReference type="EMBL" id="JAP78178.1"/>
    </source>
</evidence>
<feature type="domain" description="G-patch" evidence="2">
    <location>
        <begin position="6"/>
        <end position="52"/>
    </location>
</feature>
<dbReference type="GO" id="GO:0003676">
    <property type="term" value="F:nucleic acid binding"/>
    <property type="evidence" value="ECO:0007669"/>
    <property type="project" value="InterPro"/>
</dbReference>
<dbReference type="AlphaFoldDB" id="A0A131YI20"/>
<dbReference type="PANTHER" id="PTHR23149:SF27">
    <property type="entry name" value="PIN2_TERF1-INTERACTING TELOMERASE INHIBITOR 1"/>
    <property type="match status" value="1"/>
</dbReference>
<feature type="region of interest" description="Disordered" evidence="1">
    <location>
        <begin position="799"/>
        <end position="841"/>
    </location>
</feature>